<protein>
    <submittedName>
        <fullName evidence="9">DNA repair protein RadC</fullName>
    </submittedName>
</protein>
<evidence type="ECO:0000256" key="6">
    <source>
        <dbReference type="ARBA" id="ARBA00023049"/>
    </source>
</evidence>
<organism evidence="9 10">
    <name type="scientific">Propionispira arboris</name>
    <dbReference type="NCBI Taxonomy" id="84035"/>
    <lineage>
        <taxon>Bacteria</taxon>
        <taxon>Bacillati</taxon>
        <taxon>Bacillota</taxon>
        <taxon>Negativicutes</taxon>
        <taxon>Selenomonadales</taxon>
        <taxon>Selenomonadaceae</taxon>
        <taxon>Propionispira</taxon>
    </lineage>
</organism>
<dbReference type="GO" id="GO:0006508">
    <property type="term" value="P:proteolysis"/>
    <property type="evidence" value="ECO:0007669"/>
    <property type="project" value="UniProtKB-KW"/>
</dbReference>
<dbReference type="PROSITE" id="PS01302">
    <property type="entry name" value="UPF0758"/>
    <property type="match status" value="1"/>
</dbReference>
<evidence type="ECO:0000256" key="5">
    <source>
        <dbReference type="ARBA" id="ARBA00022833"/>
    </source>
</evidence>
<dbReference type="EMBL" id="FNZK01000010">
    <property type="protein sequence ID" value="SEJ54256.1"/>
    <property type="molecule type" value="Genomic_DNA"/>
</dbReference>
<dbReference type="GO" id="GO:0008237">
    <property type="term" value="F:metallopeptidase activity"/>
    <property type="evidence" value="ECO:0007669"/>
    <property type="project" value="UniProtKB-KW"/>
</dbReference>
<evidence type="ECO:0000256" key="2">
    <source>
        <dbReference type="ARBA" id="ARBA00022670"/>
    </source>
</evidence>
<comment type="similarity">
    <text evidence="1 7">Belongs to the UPF0758 family.</text>
</comment>
<keyword evidence="4" id="KW-0378">Hydrolase</keyword>
<dbReference type="Pfam" id="PF04002">
    <property type="entry name" value="RadC"/>
    <property type="match status" value="1"/>
</dbReference>
<reference evidence="9 10" key="1">
    <citation type="submission" date="2016-10" db="EMBL/GenBank/DDBJ databases">
        <authorList>
            <person name="de Groot N.N."/>
        </authorList>
    </citation>
    <scope>NUCLEOTIDE SEQUENCE [LARGE SCALE GENOMIC DNA]</scope>
    <source>
        <strain evidence="9 10">DSM 2179</strain>
    </source>
</reference>
<keyword evidence="10" id="KW-1185">Reference proteome</keyword>
<keyword evidence="3" id="KW-0479">Metal-binding</keyword>
<evidence type="ECO:0000313" key="9">
    <source>
        <dbReference type="EMBL" id="SEJ54256.1"/>
    </source>
</evidence>
<feature type="domain" description="MPN" evidence="8">
    <location>
        <begin position="84"/>
        <end position="205"/>
    </location>
</feature>
<sequence length="208" mass="23784">MDDVKKEVPLQYLSEEELLREFISPQAARQLICEYNSLYNIMTHLSLKQLAVAKGMGESKVRKLACVREFMKRIQQARKAQITRITAPADVAGYFADMEDLQQEEFRVLFLDTKNQIMGQKIIFIGTVNAALVSAREIFHAAIQNMATNIILVHNHPSGDPFPSREDKQTTLRLVQSGKLLHILILDHVILGKNTYYSMKEKGYMEDI</sequence>
<dbReference type="RefSeq" id="WP_091831573.1">
    <property type="nucleotide sequence ID" value="NZ_FNZK01000010.1"/>
</dbReference>
<keyword evidence="6" id="KW-0482">Metalloprotease</keyword>
<evidence type="ECO:0000256" key="4">
    <source>
        <dbReference type="ARBA" id="ARBA00022801"/>
    </source>
</evidence>
<evidence type="ECO:0000256" key="7">
    <source>
        <dbReference type="RuleBase" id="RU003797"/>
    </source>
</evidence>
<dbReference type="InterPro" id="IPR037518">
    <property type="entry name" value="MPN"/>
</dbReference>
<dbReference type="CDD" id="cd08071">
    <property type="entry name" value="MPN_DUF2466"/>
    <property type="match status" value="1"/>
</dbReference>
<dbReference type="Gene3D" id="3.40.140.10">
    <property type="entry name" value="Cytidine Deaminase, domain 2"/>
    <property type="match status" value="1"/>
</dbReference>
<evidence type="ECO:0000259" key="8">
    <source>
        <dbReference type="PROSITE" id="PS50249"/>
    </source>
</evidence>
<dbReference type="AlphaFoldDB" id="A0A1H6ZNK2"/>
<dbReference type="PANTHER" id="PTHR30471:SF3">
    <property type="entry name" value="UPF0758 PROTEIN YEES-RELATED"/>
    <property type="match status" value="1"/>
</dbReference>
<dbReference type="InterPro" id="IPR020891">
    <property type="entry name" value="UPF0758_CS"/>
</dbReference>
<dbReference type="Proteomes" id="UP000199662">
    <property type="component" value="Unassembled WGS sequence"/>
</dbReference>
<evidence type="ECO:0000256" key="1">
    <source>
        <dbReference type="ARBA" id="ARBA00010243"/>
    </source>
</evidence>
<dbReference type="STRING" id="84035.SAMN05660742_1107"/>
<dbReference type="InterPro" id="IPR025657">
    <property type="entry name" value="RadC_JAB"/>
</dbReference>
<keyword evidence="5" id="KW-0862">Zinc</keyword>
<dbReference type="NCBIfam" id="NF000642">
    <property type="entry name" value="PRK00024.1"/>
    <property type="match status" value="1"/>
</dbReference>
<evidence type="ECO:0000313" key="10">
    <source>
        <dbReference type="Proteomes" id="UP000199662"/>
    </source>
</evidence>
<gene>
    <name evidence="9" type="ORF">SAMN05660742_1107</name>
</gene>
<dbReference type="PANTHER" id="PTHR30471">
    <property type="entry name" value="DNA REPAIR PROTEIN RADC"/>
    <property type="match status" value="1"/>
</dbReference>
<evidence type="ECO:0000256" key="3">
    <source>
        <dbReference type="ARBA" id="ARBA00022723"/>
    </source>
</evidence>
<dbReference type="PROSITE" id="PS50249">
    <property type="entry name" value="MPN"/>
    <property type="match status" value="1"/>
</dbReference>
<dbReference type="InterPro" id="IPR001405">
    <property type="entry name" value="UPF0758"/>
</dbReference>
<dbReference type="GO" id="GO:0046872">
    <property type="term" value="F:metal ion binding"/>
    <property type="evidence" value="ECO:0007669"/>
    <property type="project" value="UniProtKB-KW"/>
</dbReference>
<dbReference type="NCBIfam" id="TIGR00608">
    <property type="entry name" value="radc"/>
    <property type="match status" value="1"/>
</dbReference>
<accession>A0A1H6ZNK2</accession>
<name>A0A1H6ZNK2_9FIRM</name>
<proteinExistence type="inferred from homology"/>
<keyword evidence="2" id="KW-0645">Protease</keyword>